<keyword evidence="12" id="KW-0175">Coiled coil</keyword>
<dbReference type="GO" id="GO:0004817">
    <property type="term" value="F:cysteine-tRNA ligase activity"/>
    <property type="evidence" value="ECO:0007669"/>
    <property type="project" value="UniProtKB-EC"/>
</dbReference>
<dbReference type="STRING" id="6832.A0A553P7P4"/>
<evidence type="ECO:0000256" key="7">
    <source>
        <dbReference type="ARBA" id="ARBA00022840"/>
    </source>
</evidence>
<name>A0A553P7P4_TIGCA</name>
<evidence type="ECO:0000256" key="6">
    <source>
        <dbReference type="ARBA" id="ARBA00022833"/>
    </source>
</evidence>
<evidence type="ECO:0000256" key="8">
    <source>
        <dbReference type="ARBA" id="ARBA00022917"/>
    </source>
</evidence>
<evidence type="ECO:0000256" key="12">
    <source>
        <dbReference type="SAM" id="Coils"/>
    </source>
</evidence>
<dbReference type="NCBIfam" id="TIGR00435">
    <property type="entry name" value="cysS"/>
    <property type="match status" value="1"/>
</dbReference>
<evidence type="ECO:0000313" key="14">
    <source>
        <dbReference type="EMBL" id="TRY73716.1"/>
    </source>
</evidence>
<organism evidence="14 15">
    <name type="scientific">Tigriopus californicus</name>
    <name type="common">Marine copepod</name>
    <dbReference type="NCBI Taxonomy" id="6832"/>
    <lineage>
        <taxon>Eukaryota</taxon>
        <taxon>Metazoa</taxon>
        <taxon>Ecdysozoa</taxon>
        <taxon>Arthropoda</taxon>
        <taxon>Crustacea</taxon>
        <taxon>Multicrustacea</taxon>
        <taxon>Hexanauplia</taxon>
        <taxon>Copepoda</taxon>
        <taxon>Harpacticoida</taxon>
        <taxon>Harpacticidae</taxon>
        <taxon>Tigriopus</taxon>
    </lineage>
</organism>
<evidence type="ECO:0000259" key="13">
    <source>
        <dbReference type="Pfam" id="PF01406"/>
    </source>
</evidence>
<dbReference type="SUPFAM" id="SSF52374">
    <property type="entry name" value="Nucleotidylyl transferase"/>
    <property type="match status" value="1"/>
</dbReference>
<dbReference type="PRINTS" id="PR00983">
    <property type="entry name" value="TRNASYNTHCYS"/>
</dbReference>
<dbReference type="InterPro" id="IPR009080">
    <property type="entry name" value="tRNAsynth_Ia_anticodon-bd"/>
</dbReference>
<keyword evidence="15" id="KW-1185">Reference proteome</keyword>
<dbReference type="GO" id="GO:0006423">
    <property type="term" value="P:cysteinyl-tRNA aminoacylation"/>
    <property type="evidence" value="ECO:0007669"/>
    <property type="project" value="InterPro"/>
</dbReference>
<evidence type="ECO:0000256" key="10">
    <source>
        <dbReference type="ARBA" id="ARBA00031499"/>
    </source>
</evidence>
<dbReference type="Gene3D" id="1.20.120.1910">
    <property type="entry name" value="Cysteine-tRNA ligase, C-terminal anti-codon recognition domain"/>
    <property type="match status" value="1"/>
</dbReference>
<feature type="coiled-coil region" evidence="12">
    <location>
        <begin position="677"/>
        <end position="710"/>
    </location>
</feature>
<dbReference type="CDD" id="cd00672">
    <property type="entry name" value="CysRS_core"/>
    <property type="match status" value="1"/>
</dbReference>
<dbReference type="AlphaFoldDB" id="A0A553P7P4"/>
<feature type="domain" description="tRNA synthetases class I catalytic" evidence="13">
    <location>
        <begin position="70"/>
        <end position="480"/>
    </location>
</feature>
<dbReference type="PANTHER" id="PTHR10890:SF3">
    <property type="entry name" value="CYSTEINE--TRNA LIGASE, CYTOPLASMIC"/>
    <property type="match status" value="1"/>
</dbReference>
<protein>
    <recommendedName>
        <fullName evidence="11">Cysteine--tRNA ligase, cytoplasmic</fullName>
        <ecNumber evidence="2">6.1.1.16</ecNumber>
    </recommendedName>
    <alternativeName>
        <fullName evidence="10">Cysteinyl-tRNA synthetase</fullName>
    </alternativeName>
</protein>
<dbReference type="EMBL" id="VCGU01000007">
    <property type="protein sequence ID" value="TRY73716.1"/>
    <property type="molecule type" value="Genomic_DNA"/>
</dbReference>
<dbReference type="GO" id="GO:0046872">
    <property type="term" value="F:metal ion binding"/>
    <property type="evidence" value="ECO:0007669"/>
    <property type="project" value="UniProtKB-KW"/>
</dbReference>
<dbReference type="InterPro" id="IPR024909">
    <property type="entry name" value="Cys-tRNA/MSH_ligase"/>
</dbReference>
<dbReference type="Proteomes" id="UP000318571">
    <property type="component" value="Chromosome 3"/>
</dbReference>
<keyword evidence="9" id="KW-0030">Aminoacyl-tRNA synthetase</keyword>
<sequence length="736" mass="83836">MRWPVLRVLTVDWPLGVGFQLHRGRLCKNPLRFVCSMTTKREQPAWRPPANEAQPRLHLFNSLTRQKEPFVPQNGNRVTWYNCGPTVYDASHMGHARTYLSFDILRRVIQNYFGYNVFYVMNITDIDDKIIRRARQGHLFDEYVAQNHDSSRILADCQQVSQAFVEVLKATVDPDKKAMQERQYNNLLAALKDMDAAAQSVDAAQIKVNQERLLNDAKDLLGDWLDQQSGAGITDNAIFSKLPKYWEEKYHQDMDALNILPADCLTRVSEYVPENVAFIEKIIQRGFAYESNGSVYFDVAKFDSEKDHFYAKLVPGAFGDAKALKEGEGDLSVSEDRLKEKRSENDFALWKMSKPGEPSWDSPWGKGRPGWHIECSVMASAILGESIDIHTGGVDLKFPHHDNELAQSEAYHGNDNWIRYFLHSGHLTIAGCKMSKSLKNFITIQEVLQKYSARQLRLMFLMHSWKDTLDYSENTMELARSYEKTVNELLLGIKHVLRSSPGHGVEAFQKWTDEEVELNKQLQTCSEEVHKALCDNVDTRTALEAIRTLVTQVNSYMERYGKTPGGTLSVNRQLLKSCAVYITKIFDTFGLLAKPEAIGFPSGAGQGTDAEEIAMPFLNALADFRDTVRQQAIQIKATDILKECDTLRDDTLPELGVRLEDKENEPTVIKLVDRNELLKEKQAKKDMEEKKRLEKEKVKAEAAAKKAALEAQKKIPPSELFKSDTDKYSKFDDKIS</sequence>
<keyword evidence="8" id="KW-0648">Protein biosynthesis</keyword>
<evidence type="ECO:0000313" key="15">
    <source>
        <dbReference type="Proteomes" id="UP000318571"/>
    </source>
</evidence>
<keyword evidence="5" id="KW-0547">Nucleotide-binding</keyword>
<evidence type="ECO:0000256" key="5">
    <source>
        <dbReference type="ARBA" id="ARBA00022741"/>
    </source>
</evidence>
<dbReference type="HAMAP" id="MF_00041">
    <property type="entry name" value="Cys_tRNA_synth"/>
    <property type="match status" value="1"/>
</dbReference>
<keyword evidence="6" id="KW-0862">Zinc</keyword>
<dbReference type="GO" id="GO:0005737">
    <property type="term" value="C:cytoplasm"/>
    <property type="evidence" value="ECO:0007669"/>
    <property type="project" value="TreeGrafter"/>
</dbReference>
<evidence type="ECO:0000256" key="1">
    <source>
        <dbReference type="ARBA" id="ARBA00001947"/>
    </source>
</evidence>
<dbReference type="Pfam" id="PF01406">
    <property type="entry name" value="tRNA-synt_1e"/>
    <property type="match status" value="1"/>
</dbReference>
<dbReference type="SUPFAM" id="SSF47323">
    <property type="entry name" value="Anticodon-binding domain of a subclass of class I aminoacyl-tRNA synthetases"/>
    <property type="match status" value="1"/>
</dbReference>
<dbReference type="Gene3D" id="3.40.50.620">
    <property type="entry name" value="HUPs"/>
    <property type="match status" value="1"/>
</dbReference>
<dbReference type="PANTHER" id="PTHR10890">
    <property type="entry name" value="CYSTEINYL-TRNA SYNTHETASE"/>
    <property type="match status" value="1"/>
</dbReference>
<comment type="caution">
    <text evidence="14">The sequence shown here is derived from an EMBL/GenBank/DDBJ whole genome shotgun (WGS) entry which is preliminary data.</text>
</comment>
<keyword evidence="4" id="KW-0479">Metal-binding</keyword>
<evidence type="ECO:0000256" key="2">
    <source>
        <dbReference type="ARBA" id="ARBA00012832"/>
    </source>
</evidence>
<evidence type="ECO:0000256" key="9">
    <source>
        <dbReference type="ARBA" id="ARBA00023146"/>
    </source>
</evidence>
<gene>
    <name evidence="14" type="ORF">TCAL_11096</name>
</gene>
<proteinExistence type="inferred from homology"/>
<dbReference type="EC" id="6.1.1.16" evidence="2"/>
<reference evidence="14 15" key="1">
    <citation type="journal article" date="2018" name="Nat. Ecol. Evol.">
        <title>Genomic signatures of mitonuclear coevolution across populations of Tigriopus californicus.</title>
        <authorList>
            <person name="Barreto F.S."/>
            <person name="Watson E.T."/>
            <person name="Lima T.G."/>
            <person name="Willett C.S."/>
            <person name="Edmands S."/>
            <person name="Li W."/>
            <person name="Burton R.S."/>
        </authorList>
    </citation>
    <scope>NUCLEOTIDE SEQUENCE [LARGE SCALE GENOMIC DNA]</scope>
    <source>
        <strain evidence="14 15">San Diego</strain>
    </source>
</reference>
<dbReference type="InterPro" id="IPR014729">
    <property type="entry name" value="Rossmann-like_a/b/a_fold"/>
</dbReference>
<dbReference type="InterPro" id="IPR032678">
    <property type="entry name" value="tRNA-synt_1_cat_dom"/>
</dbReference>
<dbReference type="GO" id="GO:0005524">
    <property type="term" value="F:ATP binding"/>
    <property type="evidence" value="ECO:0007669"/>
    <property type="project" value="UniProtKB-KW"/>
</dbReference>
<comment type="cofactor">
    <cofactor evidence="1">
        <name>Zn(2+)</name>
        <dbReference type="ChEBI" id="CHEBI:29105"/>
    </cofactor>
</comment>
<dbReference type="OMA" id="FHNDMKS"/>
<keyword evidence="7" id="KW-0067">ATP-binding</keyword>
<dbReference type="InterPro" id="IPR015803">
    <property type="entry name" value="Cys-tRNA-ligase"/>
</dbReference>
<evidence type="ECO:0000256" key="11">
    <source>
        <dbReference type="ARBA" id="ARBA00039362"/>
    </source>
</evidence>
<evidence type="ECO:0000256" key="3">
    <source>
        <dbReference type="ARBA" id="ARBA00022598"/>
    </source>
</evidence>
<keyword evidence="3" id="KW-0436">Ligase</keyword>
<accession>A0A553P7P4</accession>
<evidence type="ECO:0000256" key="4">
    <source>
        <dbReference type="ARBA" id="ARBA00022723"/>
    </source>
</evidence>